<accession>A0A5C5VX61</accession>
<dbReference type="PANTHER" id="PTHR23150">
    <property type="entry name" value="SULFATASE MODIFYING FACTOR 1, 2"/>
    <property type="match status" value="1"/>
</dbReference>
<dbReference type="Pfam" id="PF03781">
    <property type="entry name" value="FGE-sulfatase"/>
    <property type="match status" value="1"/>
</dbReference>
<dbReference type="SUPFAM" id="SSF56436">
    <property type="entry name" value="C-type lectin-like"/>
    <property type="match status" value="1"/>
</dbReference>
<feature type="domain" description="Sulfatase-modifying factor enzyme-like" evidence="1">
    <location>
        <begin position="117"/>
        <end position="339"/>
    </location>
</feature>
<dbReference type="GO" id="GO:0120147">
    <property type="term" value="F:formylglycine-generating oxidase activity"/>
    <property type="evidence" value="ECO:0007669"/>
    <property type="project" value="TreeGrafter"/>
</dbReference>
<name>A0A5C5VX61_9BACT</name>
<dbReference type="InterPro" id="IPR042095">
    <property type="entry name" value="SUMF_sf"/>
</dbReference>
<dbReference type="EC" id="2.7.11.1" evidence="2"/>
<dbReference type="OrthoDB" id="9812426at2"/>
<gene>
    <name evidence="2" type="primary">pkn1_2</name>
    <name evidence="2" type="ORF">Pla111_21960</name>
</gene>
<evidence type="ECO:0000313" key="2">
    <source>
        <dbReference type="EMBL" id="TWT43246.1"/>
    </source>
</evidence>
<dbReference type="Proteomes" id="UP000318995">
    <property type="component" value="Unassembled WGS sequence"/>
</dbReference>
<reference evidence="2 3" key="1">
    <citation type="submission" date="2019-02" db="EMBL/GenBank/DDBJ databases">
        <title>Deep-cultivation of Planctomycetes and their phenomic and genomic characterization uncovers novel biology.</title>
        <authorList>
            <person name="Wiegand S."/>
            <person name="Jogler M."/>
            <person name="Boedeker C."/>
            <person name="Pinto D."/>
            <person name="Vollmers J."/>
            <person name="Rivas-Marin E."/>
            <person name="Kohn T."/>
            <person name="Peeters S.H."/>
            <person name="Heuer A."/>
            <person name="Rast P."/>
            <person name="Oberbeckmann S."/>
            <person name="Bunk B."/>
            <person name="Jeske O."/>
            <person name="Meyerdierks A."/>
            <person name="Storesund J.E."/>
            <person name="Kallscheuer N."/>
            <person name="Luecker S."/>
            <person name="Lage O.M."/>
            <person name="Pohl T."/>
            <person name="Merkel B.J."/>
            <person name="Hornburger P."/>
            <person name="Mueller R.-W."/>
            <person name="Bruemmer F."/>
            <person name="Labrenz M."/>
            <person name="Spormann A.M."/>
            <person name="Op Den Camp H."/>
            <person name="Overmann J."/>
            <person name="Amann R."/>
            <person name="Jetten M.S.M."/>
            <person name="Mascher T."/>
            <person name="Medema M.H."/>
            <person name="Devos D.P."/>
            <person name="Kaster A.-K."/>
            <person name="Ovreas L."/>
            <person name="Rohde M."/>
            <person name="Galperin M.Y."/>
            <person name="Jogler C."/>
        </authorList>
    </citation>
    <scope>NUCLEOTIDE SEQUENCE [LARGE SCALE GENOMIC DNA]</scope>
    <source>
        <strain evidence="2 3">Pla111</strain>
    </source>
</reference>
<sequence precursor="true">MNRRAKERMPKLRQLYLSACRFGRDRRTRDHSTPISTALVGTPVERSGVSGLASVPQSVLPRQSELIQLFAKLIIVLNAARGNAGGPAAFKDAQVQEVNNAVVVTLPDGSLMRFRKIEAGSFLQGSPADEVGRDPDESPQREVTISKSFYLGVTEVTQRQWIALGGNNPSAFQQPDPTGGDPLERPVESVSWQECLSYAKRLGERCSGKFRLPTEAEWEYACRAGTKTRFAYGEAPQRWMSYRHAWVNNNSEATTHPVAQKPANPWGIYDLHGSVWEWCSDYYGPYSATPAADPHGPINGTSRVFRGGSWFDLPPSCRSANRHRHAPNRRYTAIGLRLIYEAEEQP</sequence>
<dbReference type="Gene3D" id="3.90.1580.10">
    <property type="entry name" value="paralog of FGE (formylglycine-generating enzyme)"/>
    <property type="match status" value="1"/>
</dbReference>
<dbReference type="InterPro" id="IPR016187">
    <property type="entry name" value="CTDL_fold"/>
</dbReference>
<keyword evidence="3" id="KW-1185">Reference proteome</keyword>
<keyword evidence="2" id="KW-0418">Kinase</keyword>
<comment type="caution">
    <text evidence="2">The sequence shown here is derived from an EMBL/GenBank/DDBJ whole genome shotgun (WGS) entry which is preliminary data.</text>
</comment>
<dbReference type="InterPro" id="IPR051043">
    <property type="entry name" value="Sulfatase_Mod_Factor_Kinase"/>
</dbReference>
<protein>
    <submittedName>
        <fullName evidence="2">Serine/threonine-protein kinase pkn1</fullName>
        <ecNumber evidence="2">2.7.11.1</ecNumber>
    </submittedName>
</protein>
<dbReference type="EMBL" id="SJPH01000004">
    <property type="protein sequence ID" value="TWT43246.1"/>
    <property type="molecule type" value="Genomic_DNA"/>
</dbReference>
<evidence type="ECO:0000259" key="1">
    <source>
        <dbReference type="Pfam" id="PF03781"/>
    </source>
</evidence>
<organism evidence="2 3">
    <name type="scientific">Botrimarina hoheduenensis</name>
    <dbReference type="NCBI Taxonomy" id="2528000"/>
    <lineage>
        <taxon>Bacteria</taxon>
        <taxon>Pseudomonadati</taxon>
        <taxon>Planctomycetota</taxon>
        <taxon>Planctomycetia</taxon>
        <taxon>Pirellulales</taxon>
        <taxon>Lacipirellulaceae</taxon>
        <taxon>Botrimarina</taxon>
    </lineage>
</organism>
<evidence type="ECO:0000313" key="3">
    <source>
        <dbReference type="Proteomes" id="UP000318995"/>
    </source>
</evidence>
<dbReference type="InterPro" id="IPR005532">
    <property type="entry name" value="SUMF_dom"/>
</dbReference>
<keyword evidence="2" id="KW-0808">Transferase</keyword>
<proteinExistence type="predicted"/>
<dbReference type="GO" id="GO:0004674">
    <property type="term" value="F:protein serine/threonine kinase activity"/>
    <property type="evidence" value="ECO:0007669"/>
    <property type="project" value="UniProtKB-EC"/>
</dbReference>
<dbReference type="AlphaFoldDB" id="A0A5C5VX61"/>
<dbReference type="PANTHER" id="PTHR23150:SF19">
    <property type="entry name" value="FORMYLGLYCINE-GENERATING ENZYME"/>
    <property type="match status" value="1"/>
</dbReference>